<protein>
    <submittedName>
        <fullName evidence="1">Uncharacterized protein</fullName>
    </submittedName>
</protein>
<dbReference type="RefSeq" id="WP_157068646.1">
    <property type="nucleotide sequence ID" value="NZ_CP011125.1"/>
</dbReference>
<dbReference type="KEGG" id="samy:DB32_000548"/>
<dbReference type="EMBL" id="CP011125">
    <property type="protein sequence ID" value="AKF03399.1"/>
    <property type="molecule type" value="Genomic_DNA"/>
</dbReference>
<organism evidence="1 2">
    <name type="scientific">Sandaracinus amylolyticus</name>
    <dbReference type="NCBI Taxonomy" id="927083"/>
    <lineage>
        <taxon>Bacteria</taxon>
        <taxon>Pseudomonadati</taxon>
        <taxon>Myxococcota</taxon>
        <taxon>Polyangia</taxon>
        <taxon>Polyangiales</taxon>
        <taxon>Sandaracinaceae</taxon>
        <taxon>Sandaracinus</taxon>
    </lineage>
</organism>
<gene>
    <name evidence="1" type="ORF">DB32_000548</name>
</gene>
<name>A0A0F6SDG4_9BACT</name>
<reference evidence="1 2" key="1">
    <citation type="submission" date="2015-03" db="EMBL/GenBank/DDBJ databases">
        <title>Genome assembly of Sandaracinus amylolyticus DSM 53668.</title>
        <authorList>
            <person name="Sharma G."/>
            <person name="Subramanian S."/>
        </authorList>
    </citation>
    <scope>NUCLEOTIDE SEQUENCE [LARGE SCALE GENOMIC DNA]</scope>
    <source>
        <strain evidence="1 2">DSM 53668</strain>
    </source>
</reference>
<evidence type="ECO:0000313" key="2">
    <source>
        <dbReference type="Proteomes" id="UP000034883"/>
    </source>
</evidence>
<proteinExistence type="predicted"/>
<accession>A0A0F6SDG4</accession>
<dbReference type="AlphaFoldDB" id="A0A0F6SDG4"/>
<keyword evidence="2" id="KW-1185">Reference proteome</keyword>
<evidence type="ECO:0000313" key="1">
    <source>
        <dbReference type="EMBL" id="AKF03399.1"/>
    </source>
</evidence>
<dbReference type="Proteomes" id="UP000034883">
    <property type="component" value="Chromosome"/>
</dbReference>
<sequence>MTYCVWTKSSRATKKKSVRCGLSKAEARAALKRAFAAGKKVGTAGMYRKKGR</sequence>